<proteinExistence type="predicted"/>
<protein>
    <submittedName>
        <fullName evidence="1">BnaC05g50620D protein</fullName>
    </submittedName>
</protein>
<organism evidence="1 2">
    <name type="scientific">Brassica napus</name>
    <name type="common">Rape</name>
    <dbReference type="NCBI Taxonomy" id="3708"/>
    <lineage>
        <taxon>Eukaryota</taxon>
        <taxon>Viridiplantae</taxon>
        <taxon>Streptophyta</taxon>
        <taxon>Embryophyta</taxon>
        <taxon>Tracheophyta</taxon>
        <taxon>Spermatophyta</taxon>
        <taxon>Magnoliopsida</taxon>
        <taxon>eudicotyledons</taxon>
        <taxon>Gunneridae</taxon>
        <taxon>Pentapetalae</taxon>
        <taxon>rosids</taxon>
        <taxon>malvids</taxon>
        <taxon>Brassicales</taxon>
        <taxon>Brassicaceae</taxon>
        <taxon>Brassiceae</taxon>
        <taxon>Brassica</taxon>
    </lineage>
</organism>
<reference evidence="1 2" key="1">
    <citation type="journal article" date="2014" name="Science">
        <title>Plant genetics. Early allopolyploid evolution in the post-Neolithic Brassica napus oilseed genome.</title>
        <authorList>
            <person name="Chalhoub B."/>
            <person name="Denoeud F."/>
            <person name="Liu S."/>
            <person name="Parkin I.A."/>
            <person name="Tang H."/>
            <person name="Wang X."/>
            <person name="Chiquet J."/>
            <person name="Belcram H."/>
            <person name="Tong C."/>
            <person name="Samans B."/>
            <person name="Correa M."/>
            <person name="Da Silva C."/>
            <person name="Just J."/>
            <person name="Falentin C."/>
            <person name="Koh C.S."/>
            <person name="Le Clainche I."/>
            <person name="Bernard M."/>
            <person name="Bento P."/>
            <person name="Noel B."/>
            <person name="Labadie K."/>
            <person name="Alberti A."/>
            <person name="Charles M."/>
            <person name="Arnaud D."/>
            <person name="Guo H."/>
            <person name="Daviaud C."/>
            <person name="Alamery S."/>
            <person name="Jabbari K."/>
            <person name="Zhao M."/>
            <person name="Edger P.P."/>
            <person name="Chelaifa H."/>
            <person name="Tack D."/>
            <person name="Lassalle G."/>
            <person name="Mestiri I."/>
            <person name="Schnel N."/>
            <person name="Le Paslier M.C."/>
            <person name="Fan G."/>
            <person name="Renault V."/>
            <person name="Bayer P.E."/>
            <person name="Golicz A.A."/>
            <person name="Manoli S."/>
            <person name="Lee T.H."/>
            <person name="Thi V.H."/>
            <person name="Chalabi S."/>
            <person name="Hu Q."/>
            <person name="Fan C."/>
            <person name="Tollenaere R."/>
            <person name="Lu Y."/>
            <person name="Battail C."/>
            <person name="Shen J."/>
            <person name="Sidebottom C.H."/>
            <person name="Wang X."/>
            <person name="Canaguier A."/>
            <person name="Chauveau A."/>
            <person name="Berard A."/>
            <person name="Deniot G."/>
            <person name="Guan M."/>
            <person name="Liu Z."/>
            <person name="Sun F."/>
            <person name="Lim Y.P."/>
            <person name="Lyons E."/>
            <person name="Town C.D."/>
            <person name="Bancroft I."/>
            <person name="Wang X."/>
            <person name="Meng J."/>
            <person name="Ma J."/>
            <person name="Pires J.C."/>
            <person name="King G.J."/>
            <person name="Brunel D."/>
            <person name="Delourme R."/>
            <person name="Renard M."/>
            <person name="Aury J.M."/>
            <person name="Adams K.L."/>
            <person name="Batley J."/>
            <person name="Snowdon R.J."/>
            <person name="Tost J."/>
            <person name="Edwards D."/>
            <person name="Zhou Y."/>
            <person name="Hua W."/>
            <person name="Sharpe A.G."/>
            <person name="Paterson A.H."/>
            <person name="Guan C."/>
            <person name="Wincker P."/>
        </authorList>
    </citation>
    <scope>NUCLEOTIDE SEQUENCE [LARGE SCALE GENOMIC DNA]</scope>
    <source>
        <strain evidence="2">cv. Darmor-bzh</strain>
    </source>
</reference>
<sequence>MLVGSFTALNTAFRLMDRCRVTRLLAEATMLSTPSSVRARCLCRP</sequence>
<dbReference type="PaxDb" id="3708-A0A078IAN3"/>
<dbReference type="AlphaFoldDB" id="A0A078IAN3"/>
<keyword evidence="2" id="KW-1185">Reference proteome</keyword>
<accession>A0A078IAN3</accession>
<evidence type="ECO:0000313" key="1">
    <source>
        <dbReference type="EMBL" id="CDY46273.1"/>
    </source>
</evidence>
<name>A0A078IAN3_BRANA</name>
<dbReference type="EMBL" id="LK032657">
    <property type="protein sequence ID" value="CDY46273.1"/>
    <property type="molecule type" value="Genomic_DNA"/>
</dbReference>
<dbReference type="Proteomes" id="UP000028999">
    <property type="component" value="Unassembled WGS sequence"/>
</dbReference>
<evidence type="ECO:0000313" key="2">
    <source>
        <dbReference type="Proteomes" id="UP000028999"/>
    </source>
</evidence>
<gene>
    <name evidence="1" type="primary">BnaC05g50620D</name>
    <name evidence="1" type="ORF">GSBRNA2T00083630001</name>
</gene>
<dbReference type="Gramene" id="CDY46273">
    <property type="protein sequence ID" value="CDY46273"/>
    <property type="gene ID" value="GSBRNA2T00083630001"/>
</dbReference>